<reference evidence="10" key="3">
    <citation type="submission" date="2025-09" db="UniProtKB">
        <authorList>
            <consortium name="Ensembl"/>
        </authorList>
    </citation>
    <scope>IDENTIFICATION</scope>
</reference>
<accession>A0A6I9LBA3</accession>
<dbReference type="PANTHER" id="PTHR47033:SF1">
    <property type="entry name" value="CYSTATIN-M"/>
    <property type="match status" value="1"/>
</dbReference>
<proteinExistence type="inferred from homology"/>
<dbReference type="Gene3D" id="3.10.450.10">
    <property type="match status" value="1"/>
</dbReference>
<evidence type="ECO:0000313" key="10">
    <source>
        <dbReference type="Ensembl" id="ENSPEMP00000008751.1"/>
    </source>
</evidence>
<evidence type="ECO:0000259" key="9">
    <source>
        <dbReference type="SMART" id="SM00043"/>
    </source>
</evidence>
<comment type="subcellular location">
    <subcellularLocation>
        <location evidence="1">Secreted</location>
    </subcellularLocation>
</comment>
<dbReference type="OrthoDB" id="1908104at2759"/>
<dbReference type="CTD" id="1474"/>
<organism evidence="10 11">
    <name type="scientific">Peromyscus maniculatus bairdii</name>
    <name type="common">Prairie deer mouse</name>
    <dbReference type="NCBI Taxonomy" id="230844"/>
    <lineage>
        <taxon>Eukaryota</taxon>
        <taxon>Metazoa</taxon>
        <taxon>Chordata</taxon>
        <taxon>Craniata</taxon>
        <taxon>Vertebrata</taxon>
        <taxon>Euteleostomi</taxon>
        <taxon>Mammalia</taxon>
        <taxon>Eutheria</taxon>
        <taxon>Euarchontoglires</taxon>
        <taxon>Glires</taxon>
        <taxon>Rodentia</taxon>
        <taxon>Myomorpha</taxon>
        <taxon>Muroidea</taxon>
        <taxon>Cricetidae</taxon>
        <taxon>Neotominae</taxon>
        <taxon>Peromyscus</taxon>
    </lineage>
</organism>
<keyword evidence="3" id="KW-0964">Secreted</keyword>
<dbReference type="CDD" id="cd00042">
    <property type="entry name" value="CY"/>
    <property type="match status" value="1"/>
</dbReference>
<evidence type="ECO:0000256" key="7">
    <source>
        <dbReference type="SAM" id="MobiDB-lite"/>
    </source>
</evidence>
<protein>
    <submittedName>
        <fullName evidence="10">Cystatin E/M</fullName>
    </submittedName>
</protein>
<evidence type="ECO:0000256" key="5">
    <source>
        <dbReference type="ARBA" id="ARBA00022704"/>
    </source>
</evidence>
<dbReference type="GeneID" id="102927428"/>
<dbReference type="Ensembl" id="ENSPEMT00000012915.2">
    <property type="protein sequence ID" value="ENSPEMP00000008751.1"/>
    <property type="gene ID" value="ENSPEMG00000010285.2"/>
</dbReference>
<dbReference type="InterPro" id="IPR000010">
    <property type="entry name" value="Cystatin_dom"/>
</dbReference>
<dbReference type="Pfam" id="PF00031">
    <property type="entry name" value="Cystatin"/>
    <property type="match status" value="1"/>
</dbReference>
<dbReference type="GO" id="GO:0004869">
    <property type="term" value="F:cysteine-type endopeptidase inhibitor activity"/>
    <property type="evidence" value="ECO:0007669"/>
    <property type="project" value="UniProtKB-KW"/>
</dbReference>
<keyword evidence="4" id="KW-0646">Protease inhibitor</keyword>
<feature type="region of interest" description="Disordered" evidence="7">
    <location>
        <begin position="31"/>
        <end position="52"/>
    </location>
</feature>
<evidence type="ECO:0000313" key="11">
    <source>
        <dbReference type="Proteomes" id="UP000694547"/>
    </source>
</evidence>
<reference evidence="10" key="2">
    <citation type="submission" date="2025-08" db="UniProtKB">
        <authorList>
            <consortium name="Ensembl"/>
        </authorList>
    </citation>
    <scope>IDENTIFICATION</scope>
</reference>
<dbReference type="GO" id="GO:0008544">
    <property type="term" value="P:epidermis development"/>
    <property type="evidence" value="ECO:0007669"/>
    <property type="project" value="Ensembl"/>
</dbReference>
<dbReference type="PANTHER" id="PTHR47033">
    <property type="entry name" value="CYSTATIN-M"/>
    <property type="match status" value="1"/>
</dbReference>
<evidence type="ECO:0000256" key="6">
    <source>
        <dbReference type="ARBA" id="ARBA00023157"/>
    </source>
</evidence>
<evidence type="ECO:0000256" key="2">
    <source>
        <dbReference type="ARBA" id="ARBA00009403"/>
    </source>
</evidence>
<dbReference type="InterPro" id="IPR046350">
    <property type="entry name" value="Cystatin_sf"/>
</dbReference>
<dbReference type="FunFam" id="3.10.450.10:FF:000004">
    <property type="entry name" value="Cystatin C"/>
    <property type="match status" value="1"/>
</dbReference>
<dbReference type="GeneTree" id="ENSGT00940000161375"/>
<dbReference type="GO" id="GO:0001533">
    <property type="term" value="C:cornified envelope"/>
    <property type="evidence" value="ECO:0007669"/>
    <property type="project" value="Ensembl"/>
</dbReference>
<feature type="chain" id="PRO_5044635098" evidence="8">
    <location>
        <begin position="29"/>
        <end position="151"/>
    </location>
</feature>
<dbReference type="RefSeq" id="XP_006980661.1">
    <property type="nucleotide sequence ID" value="XM_006980599.4"/>
</dbReference>
<sequence length="151" mass="17064">MERPHFPLAMGLALLAFCLLTLSPDARAELRSRSRMTGERQNLSPNDPRAQKAAQAAVSSYNMGSNSLYYFRDTKIVGASYQLVTGVKFYLTMDLESTECRKTRVSGDHMDLTTCPLATGVQQERLRCDFELLEVPWKNTTQLLKHDCKQV</sequence>
<name>A0A6I9LBA3_PERMB</name>
<feature type="domain" description="Cystatin" evidence="9">
    <location>
        <begin position="35"/>
        <end position="149"/>
    </location>
</feature>
<feature type="signal peptide" evidence="8">
    <location>
        <begin position="1"/>
        <end position="28"/>
    </location>
</feature>
<evidence type="ECO:0000256" key="4">
    <source>
        <dbReference type="ARBA" id="ARBA00022690"/>
    </source>
</evidence>
<keyword evidence="5" id="KW-0789">Thiol protease inhibitor</keyword>
<evidence type="ECO:0000256" key="3">
    <source>
        <dbReference type="ARBA" id="ARBA00022525"/>
    </source>
</evidence>
<dbReference type="GO" id="GO:0070062">
    <property type="term" value="C:extracellular exosome"/>
    <property type="evidence" value="ECO:0007669"/>
    <property type="project" value="TreeGrafter"/>
</dbReference>
<dbReference type="SMART" id="SM00043">
    <property type="entry name" value="CY"/>
    <property type="match status" value="1"/>
</dbReference>
<dbReference type="Proteomes" id="UP000694547">
    <property type="component" value="Chromosome 1"/>
</dbReference>
<comment type="similarity">
    <text evidence="2">Belongs to the cystatin family.</text>
</comment>
<evidence type="ECO:0000256" key="1">
    <source>
        <dbReference type="ARBA" id="ARBA00004613"/>
    </source>
</evidence>
<keyword evidence="11" id="KW-1185">Reference proteome</keyword>
<gene>
    <name evidence="10" type="primary">Cst6</name>
</gene>
<keyword evidence="6" id="KW-1015">Disulfide bond</keyword>
<keyword evidence="8" id="KW-0732">Signal</keyword>
<dbReference type="AlphaFoldDB" id="A0A6I9LBA3"/>
<reference evidence="10 11" key="1">
    <citation type="submission" date="2018-10" db="EMBL/GenBank/DDBJ databases">
        <title>Improved assembly of the deer mouse Peromyscus maniculatus genome.</title>
        <authorList>
            <person name="Lassance J.-M."/>
            <person name="Hoekstra H.E."/>
        </authorList>
    </citation>
    <scope>NUCLEOTIDE SEQUENCE [LARGE SCALE GENOMIC DNA]</scope>
</reference>
<evidence type="ECO:0000256" key="8">
    <source>
        <dbReference type="SAM" id="SignalP"/>
    </source>
</evidence>
<dbReference type="SUPFAM" id="SSF54403">
    <property type="entry name" value="Cystatin/monellin"/>
    <property type="match status" value="1"/>
</dbReference>